<feature type="coiled-coil region" evidence="1">
    <location>
        <begin position="9"/>
        <end position="160"/>
    </location>
</feature>
<evidence type="ECO:0000256" key="1">
    <source>
        <dbReference type="SAM" id="Coils"/>
    </source>
</evidence>
<protein>
    <submittedName>
        <fullName evidence="2">Uncharacterized protein</fullName>
    </submittedName>
</protein>
<dbReference type="EMBL" id="OD020781">
    <property type="protein sequence ID" value="CAD7419329.1"/>
    <property type="molecule type" value="Genomic_DNA"/>
</dbReference>
<accession>A0A7R9DTI2</accession>
<organism evidence="2">
    <name type="scientific">Timema poppense</name>
    <name type="common">Walking stick</name>
    <dbReference type="NCBI Taxonomy" id="170557"/>
    <lineage>
        <taxon>Eukaryota</taxon>
        <taxon>Metazoa</taxon>
        <taxon>Ecdysozoa</taxon>
        <taxon>Arthropoda</taxon>
        <taxon>Hexapoda</taxon>
        <taxon>Insecta</taxon>
        <taxon>Pterygota</taxon>
        <taxon>Neoptera</taxon>
        <taxon>Polyneoptera</taxon>
        <taxon>Phasmatodea</taxon>
        <taxon>Timematodea</taxon>
        <taxon>Timematoidea</taxon>
        <taxon>Timematidae</taxon>
        <taxon>Timema</taxon>
    </lineage>
</organism>
<gene>
    <name evidence="2" type="ORF">TPSB3V08_LOCUS12898</name>
</gene>
<reference evidence="2" key="1">
    <citation type="submission" date="2020-11" db="EMBL/GenBank/DDBJ databases">
        <authorList>
            <person name="Tran Van P."/>
        </authorList>
    </citation>
    <scope>NUCLEOTIDE SEQUENCE</scope>
</reference>
<evidence type="ECO:0000313" key="2">
    <source>
        <dbReference type="EMBL" id="CAD7419329.1"/>
    </source>
</evidence>
<sequence length="210" mass="24857">MPKSAAHLFRNVTNRYEEAEKEFHKMKLAMKDKDDLIEREREELRHLLQDLTDMVKQHKARIVELTEINKQQEIVLKSQSQSLDSKEEQMEMSYREVEALQRKCMELEGQASVLKKSLEELQIMKQESDSIFEEKASKERRSFEERQAVLERNVQDCRAERDGGGAAAPVETAHARTLQPRTSRVSYRDKTTFLRSQLYLRIWCKEKRLL</sequence>
<proteinExistence type="predicted"/>
<keyword evidence="1" id="KW-0175">Coiled coil</keyword>
<name>A0A7R9DTI2_TIMPO</name>
<dbReference type="AlphaFoldDB" id="A0A7R9DTI2"/>